<gene>
    <name evidence="3" type="ORF">PCASD_20781</name>
</gene>
<dbReference type="EMBL" id="PGCI01001005">
    <property type="protein sequence ID" value="PLW09504.1"/>
    <property type="molecule type" value="Genomic_DNA"/>
</dbReference>
<feature type="signal peptide" evidence="2">
    <location>
        <begin position="1"/>
        <end position="19"/>
    </location>
</feature>
<evidence type="ECO:0000313" key="3">
    <source>
        <dbReference type="EMBL" id="PLW09504.1"/>
    </source>
</evidence>
<dbReference type="Proteomes" id="UP000235392">
    <property type="component" value="Unassembled WGS sequence"/>
</dbReference>
<reference evidence="3 4" key="1">
    <citation type="submission" date="2017-11" db="EMBL/GenBank/DDBJ databases">
        <title>De novo assembly and phasing of dikaryotic genomes from two isolates of Puccinia coronata f. sp. avenae, the causal agent of oat crown rust.</title>
        <authorList>
            <person name="Miller M.E."/>
            <person name="Zhang Y."/>
            <person name="Omidvar V."/>
            <person name="Sperschneider J."/>
            <person name="Schwessinger B."/>
            <person name="Raley C."/>
            <person name="Palmer J.M."/>
            <person name="Garnica D."/>
            <person name="Upadhyaya N."/>
            <person name="Rathjen J."/>
            <person name="Taylor J.M."/>
            <person name="Park R.F."/>
            <person name="Dodds P.N."/>
            <person name="Hirsch C.D."/>
            <person name="Kianian S.F."/>
            <person name="Figueroa M."/>
        </authorList>
    </citation>
    <scope>NUCLEOTIDE SEQUENCE [LARGE SCALE GENOMIC DNA]</scope>
    <source>
        <strain evidence="3">12SD80</strain>
    </source>
</reference>
<name>A0A2N5S8E4_9BASI</name>
<feature type="region of interest" description="Disordered" evidence="1">
    <location>
        <begin position="59"/>
        <end position="159"/>
    </location>
</feature>
<keyword evidence="2" id="KW-0732">Signal</keyword>
<accession>A0A2N5S8E4</accession>
<dbReference type="AlphaFoldDB" id="A0A2N5S8E4"/>
<proteinExistence type="predicted"/>
<evidence type="ECO:0000256" key="2">
    <source>
        <dbReference type="SAM" id="SignalP"/>
    </source>
</evidence>
<sequence>MTLLRLLYLPISLCYFLWAIPSPADSLLPSPGHVNSQGNPGLRADLDLYEWLHMVTRGGDESTGHNNPHQFDSDQMDFLDNPIDGPPLPDESNEQSGTSEEISDLSTHRLTELQDSRHTDGMKANSASKEGVASPHQLNVDDPTQPGKSEAKGRTYRPVKLEIKIQSEYYKSDGHREAGRAEEKYEGTHDTLFSLHQRARGSLKNQNPKYLEASQDFEKRASEKLQQMATLRRYLRPTPSTVDKVIERLSSNPRGRILRDSLIGNRDGFAFKFALQYRTSDPKTRTFVIRINFVGFHLNALHTLFSLYGVDQHILGYTDKAHQELLDWLHYLIFTHPHTPDSLSGQTSTEIIPFHDKDHSTNIAHIILAQFLMDRTPRISRCQAAPTSLALLEIWYQIKCSELGKPILSPKDYRQVLRERTVLHSAIP</sequence>
<organism evidence="3 4">
    <name type="scientific">Puccinia coronata f. sp. avenae</name>
    <dbReference type="NCBI Taxonomy" id="200324"/>
    <lineage>
        <taxon>Eukaryota</taxon>
        <taxon>Fungi</taxon>
        <taxon>Dikarya</taxon>
        <taxon>Basidiomycota</taxon>
        <taxon>Pucciniomycotina</taxon>
        <taxon>Pucciniomycetes</taxon>
        <taxon>Pucciniales</taxon>
        <taxon>Pucciniaceae</taxon>
        <taxon>Puccinia</taxon>
    </lineage>
</organism>
<comment type="caution">
    <text evidence="3">The sequence shown here is derived from an EMBL/GenBank/DDBJ whole genome shotgun (WGS) entry which is preliminary data.</text>
</comment>
<feature type="compositionally biased region" description="Basic and acidic residues" evidence="1">
    <location>
        <begin position="106"/>
        <end position="121"/>
    </location>
</feature>
<protein>
    <submittedName>
        <fullName evidence="3">Uncharacterized protein</fullName>
    </submittedName>
</protein>
<evidence type="ECO:0000313" key="4">
    <source>
        <dbReference type="Proteomes" id="UP000235392"/>
    </source>
</evidence>
<evidence type="ECO:0000256" key="1">
    <source>
        <dbReference type="SAM" id="MobiDB-lite"/>
    </source>
</evidence>
<feature type="compositionally biased region" description="Basic and acidic residues" evidence="1">
    <location>
        <begin position="149"/>
        <end position="159"/>
    </location>
</feature>
<feature type="chain" id="PRO_5014685243" evidence="2">
    <location>
        <begin position="20"/>
        <end position="428"/>
    </location>
</feature>